<dbReference type="InterPro" id="IPR037068">
    <property type="entry name" value="DNA_primase_core_N_sf"/>
</dbReference>
<evidence type="ECO:0000256" key="4">
    <source>
        <dbReference type="ARBA" id="ARBA00022695"/>
    </source>
</evidence>
<dbReference type="Gene3D" id="1.10.860.10">
    <property type="entry name" value="DNAb Helicase, Chain A"/>
    <property type="match status" value="1"/>
</dbReference>
<dbReference type="GO" id="GO:0003677">
    <property type="term" value="F:DNA binding"/>
    <property type="evidence" value="ECO:0007669"/>
    <property type="project" value="UniProtKB-KW"/>
</dbReference>
<evidence type="ECO:0000256" key="13">
    <source>
        <dbReference type="PIRNR" id="PIRNR002811"/>
    </source>
</evidence>
<comment type="catalytic activity">
    <reaction evidence="12">
        <text>ssDNA + n NTP = ssDNA/pppN(pN)n-1 hybrid + (n-1) diphosphate.</text>
        <dbReference type="EC" id="2.7.7.101"/>
    </reaction>
</comment>
<keyword evidence="5 12" id="KW-0235">DNA replication</keyword>
<dbReference type="PANTHER" id="PTHR30313:SF2">
    <property type="entry name" value="DNA PRIMASE"/>
    <property type="match status" value="1"/>
</dbReference>
<evidence type="ECO:0000256" key="12">
    <source>
        <dbReference type="HAMAP-Rule" id="MF_00974"/>
    </source>
</evidence>
<evidence type="ECO:0000259" key="16">
    <source>
        <dbReference type="PROSITE" id="PS50880"/>
    </source>
</evidence>
<dbReference type="AlphaFoldDB" id="A0A2M7TCY7"/>
<dbReference type="InterPro" id="IPR019475">
    <property type="entry name" value="DNA_primase_DnaB-bd"/>
</dbReference>
<dbReference type="InterPro" id="IPR034151">
    <property type="entry name" value="TOPRIM_DnaG_bac"/>
</dbReference>
<dbReference type="Pfam" id="PF01807">
    <property type="entry name" value="Zn_ribbon_DnaG"/>
    <property type="match status" value="1"/>
</dbReference>
<feature type="coiled-coil region" evidence="15">
    <location>
        <begin position="552"/>
        <end position="591"/>
    </location>
</feature>
<dbReference type="Gene3D" id="3.40.1360.10">
    <property type="match status" value="1"/>
</dbReference>
<comment type="function">
    <text evidence="12 13">RNA polymerase that catalyzes the synthesis of short RNA molecules used as primers for DNA polymerase during DNA replication.</text>
</comment>
<dbReference type="InterPro" id="IPR050219">
    <property type="entry name" value="DnaG_primase"/>
</dbReference>
<dbReference type="SUPFAM" id="SSF57783">
    <property type="entry name" value="Zinc beta-ribbon"/>
    <property type="match status" value="1"/>
</dbReference>
<keyword evidence="4 12" id="KW-0548">Nucleotidyltransferase</keyword>
<dbReference type="InterPro" id="IPR030846">
    <property type="entry name" value="DnaG_bac"/>
</dbReference>
<dbReference type="GO" id="GO:0000428">
    <property type="term" value="C:DNA-directed RNA polymerase complex"/>
    <property type="evidence" value="ECO:0007669"/>
    <property type="project" value="UniProtKB-KW"/>
</dbReference>
<reference evidence="18" key="1">
    <citation type="submission" date="2017-09" db="EMBL/GenBank/DDBJ databases">
        <title>Depth-based differentiation of microbial function through sediment-hosted aquifers and enrichment of novel symbionts in the deep terrestrial subsurface.</title>
        <authorList>
            <person name="Probst A.J."/>
            <person name="Ladd B."/>
            <person name="Jarett J.K."/>
            <person name="Geller-Mcgrath D.E."/>
            <person name="Sieber C.M.K."/>
            <person name="Emerson J.B."/>
            <person name="Anantharaman K."/>
            <person name="Thomas B.C."/>
            <person name="Malmstrom R."/>
            <person name="Stieglmeier M."/>
            <person name="Klingl A."/>
            <person name="Woyke T."/>
            <person name="Ryan C.M."/>
            <person name="Banfield J.F."/>
        </authorList>
    </citation>
    <scope>NUCLEOTIDE SEQUENCE [LARGE SCALE GENOMIC DNA]</scope>
</reference>
<protein>
    <recommendedName>
        <fullName evidence="12 13">DNA primase</fullName>
        <ecNumber evidence="12">2.7.7.101</ecNumber>
    </recommendedName>
</protein>
<dbReference type="GO" id="GO:0003899">
    <property type="term" value="F:DNA-directed RNA polymerase activity"/>
    <property type="evidence" value="ECO:0007669"/>
    <property type="project" value="UniProtKB-UniRule"/>
</dbReference>
<dbReference type="InterPro" id="IPR006171">
    <property type="entry name" value="TOPRIM_dom"/>
</dbReference>
<evidence type="ECO:0000256" key="8">
    <source>
        <dbReference type="ARBA" id="ARBA00022833"/>
    </source>
</evidence>
<dbReference type="SMART" id="SM00400">
    <property type="entry name" value="ZnF_CHCC"/>
    <property type="match status" value="1"/>
</dbReference>
<evidence type="ECO:0000313" key="18">
    <source>
        <dbReference type="Proteomes" id="UP000229915"/>
    </source>
</evidence>
<evidence type="ECO:0000313" key="17">
    <source>
        <dbReference type="EMBL" id="PIZ43235.1"/>
    </source>
</evidence>
<dbReference type="SMART" id="SM00493">
    <property type="entry name" value="TOPRIM"/>
    <property type="match status" value="1"/>
</dbReference>
<dbReference type="FunFam" id="3.90.980.10:FF:000001">
    <property type="entry name" value="DNA primase"/>
    <property type="match status" value="1"/>
</dbReference>
<dbReference type="GO" id="GO:0006269">
    <property type="term" value="P:DNA replication, synthesis of primer"/>
    <property type="evidence" value="ECO:0007669"/>
    <property type="project" value="UniProtKB-UniRule"/>
</dbReference>
<keyword evidence="15" id="KW-0175">Coiled coil</keyword>
<dbReference type="Pfam" id="PF13155">
    <property type="entry name" value="Toprim_2"/>
    <property type="match status" value="1"/>
</dbReference>
<accession>A0A2M7TCY7</accession>
<keyword evidence="9" id="KW-0460">Magnesium</keyword>
<comment type="similarity">
    <text evidence="12 13">Belongs to the DnaG primase family.</text>
</comment>
<gene>
    <name evidence="12" type="primary">dnaG</name>
    <name evidence="17" type="ORF">COY33_01855</name>
</gene>
<evidence type="ECO:0000256" key="10">
    <source>
        <dbReference type="ARBA" id="ARBA00023125"/>
    </source>
</evidence>
<organism evidence="17 18">
    <name type="scientific">candidate division WWE3 bacterium CG_4_10_14_0_2_um_filter_42_7</name>
    <dbReference type="NCBI Taxonomy" id="1975073"/>
    <lineage>
        <taxon>Bacteria</taxon>
        <taxon>Katanobacteria</taxon>
    </lineage>
</organism>
<dbReference type="PIRSF" id="PIRSF002811">
    <property type="entry name" value="DnaG"/>
    <property type="match status" value="1"/>
</dbReference>
<evidence type="ECO:0000256" key="1">
    <source>
        <dbReference type="ARBA" id="ARBA00022478"/>
    </source>
</evidence>
<keyword evidence="6 12" id="KW-0479">Metal-binding</keyword>
<keyword evidence="3 12" id="KW-0808">Transferase</keyword>
<keyword evidence="1 12" id="KW-0240">DNA-directed RNA polymerase</keyword>
<comment type="caution">
    <text evidence="17">The sequence shown here is derived from an EMBL/GenBank/DDBJ whole genome shotgun (WGS) entry which is preliminary data.</text>
</comment>
<evidence type="ECO:0000256" key="14">
    <source>
        <dbReference type="PIRSR" id="PIRSR002811-1"/>
    </source>
</evidence>
<dbReference type="Proteomes" id="UP000229915">
    <property type="component" value="Unassembled WGS sequence"/>
</dbReference>
<keyword evidence="10 12" id="KW-0238">DNA-binding</keyword>
<dbReference type="CDD" id="cd03364">
    <property type="entry name" value="TOPRIM_DnaG_primases"/>
    <property type="match status" value="1"/>
</dbReference>
<dbReference type="EMBL" id="PFNK01000051">
    <property type="protein sequence ID" value="PIZ43235.1"/>
    <property type="molecule type" value="Genomic_DNA"/>
</dbReference>
<dbReference type="InterPro" id="IPR016136">
    <property type="entry name" value="DNA_helicase_N/primase_C"/>
</dbReference>
<dbReference type="InterPro" id="IPR013264">
    <property type="entry name" value="DNAG_N"/>
</dbReference>
<keyword evidence="2 12" id="KW-0639">Primosome</keyword>
<dbReference type="FunFam" id="3.90.580.10:FF:000001">
    <property type="entry name" value="DNA primase"/>
    <property type="match status" value="1"/>
</dbReference>
<evidence type="ECO:0000256" key="7">
    <source>
        <dbReference type="ARBA" id="ARBA00022771"/>
    </source>
</evidence>
<dbReference type="PANTHER" id="PTHR30313">
    <property type="entry name" value="DNA PRIMASE"/>
    <property type="match status" value="1"/>
</dbReference>
<keyword evidence="11 12" id="KW-0804">Transcription</keyword>
<comment type="subunit">
    <text evidence="12">Monomer. Interacts with DnaB.</text>
</comment>
<dbReference type="GO" id="GO:0005737">
    <property type="term" value="C:cytoplasm"/>
    <property type="evidence" value="ECO:0007669"/>
    <property type="project" value="TreeGrafter"/>
</dbReference>
<dbReference type="SUPFAM" id="SSF56731">
    <property type="entry name" value="DNA primase core"/>
    <property type="match status" value="1"/>
</dbReference>
<dbReference type="EC" id="2.7.7.101" evidence="12"/>
<dbReference type="InterPro" id="IPR002694">
    <property type="entry name" value="Znf_CHC2"/>
</dbReference>
<dbReference type="NCBIfam" id="TIGR01391">
    <property type="entry name" value="dnaG"/>
    <property type="match status" value="1"/>
</dbReference>
<evidence type="ECO:0000256" key="6">
    <source>
        <dbReference type="ARBA" id="ARBA00022723"/>
    </source>
</evidence>
<proteinExistence type="inferred from homology"/>
<evidence type="ECO:0000256" key="3">
    <source>
        <dbReference type="ARBA" id="ARBA00022679"/>
    </source>
</evidence>
<dbReference type="InterPro" id="IPR036977">
    <property type="entry name" value="DNA_primase_Znf_CHC2"/>
</dbReference>
<evidence type="ECO:0000256" key="15">
    <source>
        <dbReference type="SAM" id="Coils"/>
    </source>
</evidence>
<comment type="cofactor">
    <cofactor evidence="12 13 14">
        <name>Zn(2+)</name>
        <dbReference type="ChEBI" id="CHEBI:29105"/>
    </cofactor>
    <text evidence="12 13 14">Binds 1 zinc ion per monomer.</text>
</comment>
<dbReference type="Pfam" id="PF08275">
    <property type="entry name" value="DNAG_N"/>
    <property type="match status" value="1"/>
</dbReference>
<dbReference type="Gene3D" id="3.90.580.10">
    <property type="entry name" value="Zinc finger, CHC2-type domain"/>
    <property type="match status" value="1"/>
</dbReference>
<name>A0A2M7TCY7_UNCKA</name>
<evidence type="ECO:0000256" key="11">
    <source>
        <dbReference type="ARBA" id="ARBA00023163"/>
    </source>
</evidence>
<feature type="zinc finger region" description="CHC2-type" evidence="12 14">
    <location>
        <begin position="35"/>
        <end position="59"/>
    </location>
</feature>
<dbReference type="GO" id="GO:0008270">
    <property type="term" value="F:zinc ion binding"/>
    <property type="evidence" value="ECO:0007669"/>
    <property type="project" value="UniProtKB-UniRule"/>
</dbReference>
<comment type="domain">
    <text evidence="12">Contains an N-terminal zinc-binding domain, a central core domain that contains the primase activity, and a C-terminal DnaB-binding domain.</text>
</comment>
<keyword evidence="7 12" id="KW-0863">Zinc-finger</keyword>
<dbReference type="GO" id="GO:1990077">
    <property type="term" value="C:primosome complex"/>
    <property type="evidence" value="ECO:0007669"/>
    <property type="project" value="UniProtKB-KW"/>
</dbReference>
<evidence type="ECO:0000256" key="5">
    <source>
        <dbReference type="ARBA" id="ARBA00022705"/>
    </source>
</evidence>
<evidence type="ECO:0000256" key="2">
    <source>
        <dbReference type="ARBA" id="ARBA00022515"/>
    </source>
</evidence>
<dbReference type="HAMAP" id="MF_00974">
    <property type="entry name" value="DNA_primase_DnaG"/>
    <property type="match status" value="1"/>
</dbReference>
<dbReference type="InterPro" id="IPR006295">
    <property type="entry name" value="DNA_primase_DnaG"/>
</dbReference>
<feature type="domain" description="Toprim" evidence="16">
    <location>
        <begin position="254"/>
        <end position="335"/>
    </location>
</feature>
<sequence length="593" mass="68164">MENQVQEVKSRIDIVELIRSYIPLQKGGKNFKALCPFHNEHTPSFMVSSQLQSFKCFGCNKSGDAITFIEEIEGVEFPEALRMLAERAGIKLKEVKEAPEQSRKQKLFEINHLAEEYFNFLLTKHKFGKVALDYLKNRGLKEETIKVFGIGYSPNSWDSLGNFLLKKGYFLEDIVASGLAITKEGGRHFYDRFRGRVMFPYRDSQGRTIGFSARILEAEKDQPKYINTPQTPIYDKGSSLYGIDLGKTEIKKADEAIVVEGQMDMISPFQAGVKNIVAAGGTSLTQNQLRVLLRYSKNLALCFDTDFAGDSASQRGIEVAEELEMNIRVVTLPKEFKDADEVVKKDPEIFKKAIEEAKPINDFYFDSALSRYNQKTALGKKQIGEFLIPKIGKIKNEIEKNHYIKWLADEIETDEEIIYKELTGKLEKRDAREKISQSNPFLDSSYKKANLEEYMISLLLKAPLEETQRVIYKIGQNDFSETSILNIFTELKGYVEGRSRKIEMEILRKKLTEEAQKKLDDLWMSSLGDLEEDGFEDDLKKELDNSFNLLKQKTQKREMTEISRKIKEAEKEGNEEKLKELQKEFNSLSEKLK</sequence>
<dbReference type="PROSITE" id="PS50880">
    <property type="entry name" value="TOPRIM"/>
    <property type="match status" value="1"/>
</dbReference>
<dbReference type="Pfam" id="PF10410">
    <property type="entry name" value="DnaB_bind"/>
    <property type="match status" value="1"/>
</dbReference>
<evidence type="ECO:0000256" key="9">
    <source>
        <dbReference type="ARBA" id="ARBA00022842"/>
    </source>
</evidence>
<keyword evidence="8 12" id="KW-0862">Zinc</keyword>
<dbReference type="Gene3D" id="3.90.980.10">
    <property type="entry name" value="DNA primase, catalytic core, N-terminal domain"/>
    <property type="match status" value="1"/>
</dbReference>